<evidence type="ECO:0000256" key="1">
    <source>
        <dbReference type="SAM" id="MobiDB-lite"/>
    </source>
</evidence>
<sequence length="136" mass="14882">MVQGEDREEEEADPPHDRCTLEEDILCLEDLWGHTAPSTPPKPSEELPGGEGLRHVDLSTALEFRHAMQRSLPTSVCAVCSCSIPSTQTIRTTLDDLSGLHLLDATLPPTAQLPRSGHTTYKHNGRTYCLQPLAIG</sequence>
<proteinExistence type="predicted"/>
<evidence type="ECO:0000313" key="2">
    <source>
        <dbReference type="EMBL" id="KAF5825265.1"/>
    </source>
</evidence>
<evidence type="ECO:0000313" key="3">
    <source>
        <dbReference type="Proteomes" id="UP000815325"/>
    </source>
</evidence>
<accession>A0ABQ7FSS2</accession>
<dbReference type="EMBL" id="MU074288">
    <property type="protein sequence ID" value="KAF5825265.1"/>
    <property type="molecule type" value="Genomic_DNA"/>
</dbReference>
<evidence type="ECO:0008006" key="4">
    <source>
        <dbReference type="Google" id="ProtNLM"/>
    </source>
</evidence>
<gene>
    <name evidence="2" type="ORF">DUNSADRAFT_12631</name>
</gene>
<name>A0ABQ7FSS2_DUNSA</name>
<organism evidence="2 3">
    <name type="scientific">Dunaliella salina</name>
    <name type="common">Green alga</name>
    <name type="synonym">Protococcus salinus</name>
    <dbReference type="NCBI Taxonomy" id="3046"/>
    <lineage>
        <taxon>Eukaryota</taxon>
        <taxon>Viridiplantae</taxon>
        <taxon>Chlorophyta</taxon>
        <taxon>core chlorophytes</taxon>
        <taxon>Chlorophyceae</taxon>
        <taxon>CS clade</taxon>
        <taxon>Chlamydomonadales</taxon>
        <taxon>Dunaliellaceae</taxon>
        <taxon>Dunaliella</taxon>
    </lineage>
</organism>
<comment type="caution">
    <text evidence="2">The sequence shown here is derived from an EMBL/GenBank/DDBJ whole genome shotgun (WGS) entry which is preliminary data.</text>
</comment>
<protein>
    <recommendedName>
        <fullName evidence="4">Encoded protein</fullName>
    </recommendedName>
</protein>
<feature type="region of interest" description="Disordered" evidence="1">
    <location>
        <begin position="32"/>
        <end position="52"/>
    </location>
</feature>
<keyword evidence="3" id="KW-1185">Reference proteome</keyword>
<dbReference type="Proteomes" id="UP000815325">
    <property type="component" value="Unassembled WGS sequence"/>
</dbReference>
<feature type="non-terminal residue" evidence="2">
    <location>
        <position position="136"/>
    </location>
</feature>
<reference evidence="2" key="1">
    <citation type="submission" date="2017-08" db="EMBL/GenBank/DDBJ databases">
        <authorList>
            <person name="Polle J.E."/>
            <person name="Barry K."/>
            <person name="Cushman J."/>
            <person name="Schmutz J."/>
            <person name="Tran D."/>
            <person name="Hathwaick L.T."/>
            <person name="Yim W.C."/>
            <person name="Jenkins J."/>
            <person name="Mckie-Krisberg Z.M."/>
            <person name="Prochnik S."/>
            <person name="Lindquist E."/>
            <person name="Dockter R.B."/>
            <person name="Adam C."/>
            <person name="Molina H."/>
            <person name="Bunkerborg J."/>
            <person name="Jin E."/>
            <person name="Buchheim M."/>
            <person name="Magnuson J."/>
        </authorList>
    </citation>
    <scope>NUCLEOTIDE SEQUENCE</scope>
    <source>
        <strain evidence="2">CCAP 19/18</strain>
    </source>
</reference>